<dbReference type="RefSeq" id="WP_160762644.1">
    <property type="nucleotide sequence ID" value="NZ_WUPT01000001.1"/>
</dbReference>
<name>A0A7C9J1C0_9RHOB</name>
<dbReference type="PROSITE" id="PS50885">
    <property type="entry name" value="HAMP"/>
    <property type="match status" value="1"/>
</dbReference>
<reference evidence="11 12" key="1">
    <citation type="submission" date="2019-12" db="EMBL/GenBank/DDBJ databases">
        <authorList>
            <person name="Lee S.D."/>
        </authorList>
    </citation>
    <scope>NUCLEOTIDE SEQUENCE [LARGE SCALE GENOMIC DNA]</scope>
    <source>
        <strain evidence="11 12">GH1-50</strain>
    </source>
</reference>
<keyword evidence="5" id="KW-0808">Transferase</keyword>
<dbReference type="InterPro" id="IPR036890">
    <property type="entry name" value="HATPase_C_sf"/>
</dbReference>
<evidence type="ECO:0000256" key="2">
    <source>
        <dbReference type="ARBA" id="ARBA00004370"/>
    </source>
</evidence>
<dbReference type="GO" id="GO:0000155">
    <property type="term" value="F:phosphorelay sensor kinase activity"/>
    <property type="evidence" value="ECO:0007669"/>
    <property type="project" value="InterPro"/>
</dbReference>
<comment type="caution">
    <text evidence="11">The sequence shown here is derived from an EMBL/GenBank/DDBJ whole genome shotgun (WGS) entry which is preliminary data.</text>
</comment>
<dbReference type="PROSITE" id="PS50109">
    <property type="entry name" value="HIS_KIN"/>
    <property type="match status" value="1"/>
</dbReference>
<keyword evidence="8" id="KW-0812">Transmembrane</keyword>
<evidence type="ECO:0000256" key="3">
    <source>
        <dbReference type="ARBA" id="ARBA00012438"/>
    </source>
</evidence>
<dbReference type="PANTHER" id="PTHR43711:SF31">
    <property type="entry name" value="HISTIDINE KINASE"/>
    <property type="match status" value="1"/>
</dbReference>
<comment type="catalytic activity">
    <reaction evidence="1">
        <text>ATP + protein L-histidine = ADP + protein N-phospho-L-histidine.</text>
        <dbReference type="EC" id="2.7.13.3"/>
    </reaction>
</comment>
<dbReference type="CDD" id="cd00075">
    <property type="entry name" value="HATPase"/>
    <property type="match status" value="1"/>
</dbReference>
<dbReference type="InterPro" id="IPR003594">
    <property type="entry name" value="HATPase_dom"/>
</dbReference>
<dbReference type="GO" id="GO:0016020">
    <property type="term" value="C:membrane"/>
    <property type="evidence" value="ECO:0007669"/>
    <property type="project" value="UniProtKB-SubCell"/>
</dbReference>
<dbReference type="EMBL" id="WUPT01000001">
    <property type="protein sequence ID" value="MXQ06721.1"/>
    <property type="molecule type" value="Genomic_DNA"/>
</dbReference>
<evidence type="ECO:0000313" key="12">
    <source>
        <dbReference type="Proteomes" id="UP000480350"/>
    </source>
</evidence>
<dbReference type="Pfam" id="PF02518">
    <property type="entry name" value="HATPase_c"/>
    <property type="match status" value="1"/>
</dbReference>
<dbReference type="InterPro" id="IPR004358">
    <property type="entry name" value="Sig_transdc_His_kin-like_C"/>
</dbReference>
<evidence type="ECO:0000256" key="1">
    <source>
        <dbReference type="ARBA" id="ARBA00000085"/>
    </source>
</evidence>
<dbReference type="InterPro" id="IPR050736">
    <property type="entry name" value="Sensor_HK_Regulatory"/>
</dbReference>
<keyword evidence="8" id="KW-1133">Transmembrane helix</keyword>
<dbReference type="EC" id="2.7.13.3" evidence="3"/>
<accession>A0A7C9J1C0</accession>
<dbReference type="Pfam" id="PF00672">
    <property type="entry name" value="HAMP"/>
    <property type="match status" value="1"/>
</dbReference>
<feature type="domain" description="Histidine kinase" evidence="9">
    <location>
        <begin position="398"/>
        <end position="610"/>
    </location>
</feature>
<evidence type="ECO:0000259" key="10">
    <source>
        <dbReference type="PROSITE" id="PS50885"/>
    </source>
</evidence>
<evidence type="ECO:0000256" key="4">
    <source>
        <dbReference type="ARBA" id="ARBA00022553"/>
    </source>
</evidence>
<organism evidence="11 12">
    <name type="scientific">Kangsaoukella pontilimi</name>
    <dbReference type="NCBI Taxonomy" id="2691042"/>
    <lineage>
        <taxon>Bacteria</taxon>
        <taxon>Pseudomonadati</taxon>
        <taxon>Pseudomonadota</taxon>
        <taxon>Alphaproteobacteria</taxon>
        <taxon>Rhodobacterales</taxon>
        <taxon>Paracoccaceae</taxon>
        <taxon>Kangsaoukella</taxon>
    </lineage>
</organism>
<reference evidence="11 12" key="2">
    <citation type="submission" date="2020-03" db="EMBL/GenBank/DDBJ databases">
        <title>Kangsaoukella pontilimi gen. nov., sp. nov., a new member of the family Rhodobacteraceae isolated from a tidal mudflat.</title>
        <authorList>
            <person name="Kim I.S."/>
        </authorList>
    </citation>
    <scope>NUCLEOTIDE SEQUENCE [LARGE SCALE GENOMIC DNA]</scope>
    <source>
        <strain evidence="11 12">GH1-50</strain>
    </source>
</reference>
<proteinExistence type="predicted"/>
<keyword evidence="4" id="KW-0597">Phosphoprotein</keyword>
<feature type="domain" description="HAMP" evidence="10">
    <location>
        <begin position="335"/>
        <end position="387"/>
    </location>
</feature>
<sequence length="626" mass="68456">MRSISIRTSISLLLLPLALVMGLQSLERVSHLHNSARVFLDLGARVETTIQDIQRLSNATRRVELIEQDLLAAMDLAEIARIRADIDDVLGEISSVSRTLRSSDSTGAELGNRLAGLQLALTEQLDGYETAITLASRMADLKRALASDATRLRGLVLPFEADLLTSQRDGVGAGDDFERRFRFRMQMAALLDRIDDLGTAETAPHALEVLTDLGQILNGSVRALSRLPGTAAKGPIAEILGDIRVRVSGPDGLFQMTERMISVQAGARKSEAEVSVAIAAVGSVLARYGEASQTDIAEVYTKAASDARGQIFDEIILNAGIGLGIVLAVWLIFTKRISGRLERLTDEVLRIAKGDLAPLRIKAGNDELGRVTEALEVFRTNARELRRSNEDLAQFAYAASHDLRSPLRAISDLVEWTIEDHAEGLPEAALENLDLIRGRTDRLSQLLSDLLDYARAGATGYSATSVDLETMLIDIRDMLGDDHDVTLLFEGDQQVWVPETPVRTILLNLVSNAIKHHDRDAKMVRVTSRLMDNRLLLEVEDDGPGIPIQYQDQIFELFSTLQSRDRVEGSGLGLAMVERLIGQLDGQIELVSNPEQSRGSVFILRIPISPMPVDESRTPSIGEAAA</sequence>
<dbReference type="Pfam" id="PF00512">
    <property type="entry name" value="HisKA"/>
    <property type="match status" value="1"/>
</dbReference>
<dbReference type="Gene3D" id="1.10.287.130">
    <property type="match status" value="1"/>
</dbReference>
<evidence type="ECO:0000256" key="5">
    <source>
        <dbReference type="ARBA" id="ARBA00022679"/>
    </source>
</evidence>
<dbReference type="InterPro" id="IPR005467">
    <property type="entry name" value="His_kinase_dom"/>
</dbReference>
<comment type="subcellular location">
    <subcellularLocation>
        <location evidence="2">Membrane</location>
    </subcellularLocation>
</comment>
<keyword evidence="8" id="KW-0472">Membrane</keyword>
<evidence type="ECO:0000259" key="9">
    <source>
        <dbReference type="PROSITE" id="PS50109"/>
    </source>
</evidence>
<evidence type="ECO:0000256" key="7">
    <source>
        <dbReference type="ARBA" id="ARBA00023012"/>
    </source>
</evidence>
<dbReference type="SUPFAM" id="SSF47384">
    <property type="entry name" value="Homodimeric domain of signal transducing histidine kinase"/>
    <property type="match status" value="1"/>
</dbReference>
<dbReference type="SMART" id="SM00387">
    <property type="entry name" value="HATPase_c"/>
    <property type="match status" value="1"/>
</dbReference>
<dbReference type="Proteomes" id="UP000480350">
    <property type="component" value="Unassembled WGS sequence"/>
</dbReference>
<dbReference type="CDD" id="cd06225">
    <property type="entry name" value="HAMP"/>
    <property type="match status" value="1"/>
</dbReference>
<dbReference type="PANTHER" id="PTHR43711">
    <property type="entry name" value="TWO-COMPONENT HISTIDINE KINASE"/>
    <property type="match status" value="1"/>
</dbReference>
<dbReference type="PRINTS" id="PR00344">
    <property type="entry name" value="BCTRLSENSOR"/>
</dbReference>
<gene>
    <name evidence="11" type="ORF">GQ651_02565</name>
</gene>
<evidence type="ECO:0000256" key="6">
    <source>
        <dbReference type="ARBA" id="ARBA00022777"/>
    </source>
</evidence>
<protein>
    <recommendedName>
        <fullName evidence="3">histidine kinase</fullName>
        <ecNumber evidence="3">2.7.13.3</ecNumber>
    </recommendedName>
</protein>
<dbReference type="Gene3D" id="6.10.340.10">
    <property type="match status" value="1"/>
</dbReference>
<evidence type="ECO:0000313" key="11">
    <source>
        <dbReference type="EMBL" id="MXQ06721.1"/>
    </source>
</evidence>
<dbReference type="InterPro" id="IPR003660">
    <property type="entry name" value="HAMP_dom"/>
</dbReference>
<feature type="transmembrane region" description="Helical" evidence="8">
    <location>
        <begin position="315"/>
        <end position="333"/>
    </location>
</feature>
<dbReference type="SUPFAM" id="SSF55874">
    <property type="entry name" value="ATPase domain of HSP90 chaperone/DNA topoisomerase II/histidine kinase"/>
    <property type="match status" value="1"/>
</dbReference>
<dbReference type="Gene3D" id="3.30.565.10">
    <property type="entry name" value="Histidine kinase-like ATPase, C-terminal domain"/>
    <property type="match status" value="1"/>
</dbReference>
<evidence type="ECO:0000256" key="8">
    <source>
        <dbReference type="SAM" id="Phobius"/>
    </source>
</evidence>
<dbReference type="InterPro" id="IPR036097">
    <property type="entry name" value="HisK_dim/P_sf"/>
</dbReference>
<keyword evidence="7" id="KW-0902">Two-component regulatory system</keyword>
<dbReference type="AlphaFoldDB" id="A0A7C9J1C0"/>
<dbReference type="SMART" id="SM00304">
    <property type="entry name" value="HAMP"/>
    <property type="match status" value="1"/>
</dbReference>
<dbReference type="SMART" id="SM00388">
    <property type="entry name" value="HisKA"/>
    <property type="match status" value="1"/>
</dbReference>
<keyword evidence="6" id="KW-0418">Kinase</keyword>
<keyword evidence="12" id="KW-1185">Reference proteome</keyword>
<dbReference type="InterPro" id="IPR003661">
    <property type="entry name" value="HisK_dim/P_dom"/>
</dbReference>